<gene>
    <name evidence="1" type="ORF">GWK47_034149</name>
</gene>
<sequence>MTVHWSAALVTTLPAEWTRVNPLLGKPQWRQFTWQDFCDASGRVPVSVKEAATLKAFLCPSPSQIRDWTNSLDVQDPELIPSSCPWRDAALDVLPEVLACVGVMFSRALDVCESCFLASRSLSMVSLVRVITSAQRSAPAVTLTPHSHHLAHMP</sequence>
<reference evidence="1" key="1">
    <citation type="submission" date="2020-07" db="EMBL/GenBank/DDBJ databases">
        <title>The High-quality genome of the commercially important snow crab, Chionoecetes opilio.</title>
        <authorList>
            <person name="Jeong J.-H."/>
            <person name="Ryu S."/>
        </authorList>
    </citation>
    <scope>NUCLEOTIDE SEQUENCE</scope>
    <source>
        <strain evidence="1">MADBK_172401_WGS</strain>
        <tissue evidence="1">Digestive gland</tissue>
    </source>
</reference>
<proteinExistence type="predicted"/>
<organism evidence="1 2">
    <name type="scientific">Chionoecetes opilio</name>
    <name type="common">Atlantic snow crab</name>
    <name type="synonym">Cancer opilio</name>
    <dbReference type="NCBI Taxonomy" id="41210"/>
    <lineage>
        <taxon>Eukaryota</taxon>
        <taxon>Metazoa</taxon>
        <taxon>Ecdysozoa</taxon>
        <taxon>Arthropoda</taxon>
        <taxon>Crustacea</taxon>
        <taxon>Multicrustacea</taxon>
        <taxon>Malacostraca</taxon>
        <taxon>Eumalacostraca</taxon>
        <taxon>Eucarida</taxon>
        <taxon>Decapoda</taxon>
        <taxon>Pleocyemata</taxon>
        <taxon>Brachyura</taxon>
        <taxon>Eubrachyura</taxon>
        <taxon>Majoidea</taxon>
        <taxon>Majidae</taxon>
        <taxon>Chionoecetes</taxon>
    </lineage>
</organism>
<name>A0A8J4YV04_CHIOP</name>
<evidence type="ECO:0000313" key="2">
    <source>
        <dbReference type="Proteomes" id="UP000770661"/>
    </source>
</evidence>
<evidence type="ECO:0000313" key="1">
    <source>
        <dbReference type="EMBL" id="KAG0727679.1"/>
    </source>
</evidence>
<accession>A0A8J4YV04</accession>
<keyword evidence="2" id="KW-1185">Reference proteome</keyword>
<dbReference type="AlphaFoldDB" id="A0A8J4YV04"/>
<dbReference type="Proteomes" id="UP000770661">
    <property type="component" value="Unassembled WGS sequence"/>
</dbReference>
<protein>
    <submittedName>
        <fullName evidence="1">Uncharacterized protein</fullName>
    </submittedName>
</protein>
<comment type="caution">
    <text evidence="1">The sequence shown here is derived from an EMBL/GenBank/DDBJ whole genome shotgun (WGS) entry which is preliminary data.</text>
</comment>
<dbReference type="EMBL" id="JACEEZ010003080">
    <property type="protein sequence ID" value="KAG0727679.1"/>
    <property type="molecule type" value="Genomic_DNA"/>
</dbReference>